<dbReference type="AlphaFoldDB" id="A0A1C0TTP8"/>
<accession>A0A1C0TTP8</accession>
<gene>
    <name evidence="2" type="ORF">A7985_01605</name>
</gene>
<proteinExistence type="predicted"/>
<dbReference type="Gene3D" id="3.40.630.30">
    <property type="match status" value="1"/>
</dbReference>
<dbReference type="PROSITE" id="PS51186">
    <property type="entry name" value="GNAT"/>
    <property type="match status" value="1"/>
</dbReference>
<dbReference type="InterPro" id="IPR016181">
    <property type="entry name" value="Acyl_CoA_acyltransferase"/>
</dbReference>
<dbReference type="OrthoDB" id="9812289at2"/>
<comment type="caution">
    <text evidence="2">The sequence shown here is derived from an EMBL/GenBank/DDBJ whole genome shotgun (WGS) entry which is preliminary data.</text>
</comment>
<protein>
    <submittedName>
        <fullName evidence="2">GCN5 family acetyltransferase</fullName>
    </submittedName>
</protein>
<reference evidence="3" key="1">
    <citation type="submission" date="2016-07" db="EMBL/GenBank/DDBJ databases">
        <authorList>
            <person name="Florea S."/>
            <person name="Webb J.S."/>
            <person name="Jaromczyk J."/>
            <person name="Schardl C.L."/>
        </authorList>
    </citation>
    <scope>NUCLEOTIDE SEQUENCE [LARGE SCALE GENOMIC DNA]</scope>
    <source>
        <strain evidence="3">IPB1</strain>
    </source>
</reference>
<keyword evidence="2" id="KW-0808">Transferase</keyword>
<sequence>MQYQIELGTLEELLEIEQQIPEFDNPKVKDVIVERLHNCASLLLVAKIDGKPVAYKLGYECAVNHFYSWLGAVIPEYRGVGIAQSLLNEQEKWCQEHGYHSISVKSMNRFRSMLMMLLKNNYRIIACSPLSDGTDCKIKFLKHLN</sequence>
<evidence type="ECO:0000259" key="1">
    <source>
        <dbReference type="PROSITE" id="PS51186"/>
    </source>
</evidence>
<dbReference type="GO" id="GO:0016747">
    <property type="term" value="F:acyltransferase activity, transferring groups other than amino-acyl groups"/>
    <property type="evidence" value="ECO:0007669"/>
    <property type="project" value="InterPro"/>
</dbReference>
<feature type="domain" description="N-acetyltransferase" evidence="1">
    <location>
        <begin position="3"/>
        <end position="145"/>
    </location>
</feature>
<dbReference type="InterPro" id="IPR000182">
    <property type="entry name" value="GNAT_dom"/>
</dbReference>
<dbReference type="SUPFAM" id="SSF55729">
    <property type="entry name" value="Acyl-CoA N-acyltransferases (Nat)"/>
    <property type="match status" value="1"/>
</dbReference>
<name>A0A1C0TTP8_9GAMM</name>
<dbReference type="CDD" id="cd04301">
    <property type="entry name" value="NAT_SF"/>
    <property type="match status" value="1"/>
</dbReference>
<dbReference type="EMBL" id="MAUJ01000001">
    <property type="protein sequence ID" value="OCQ22682.1"/>
    <property type="molecule type" value="Genomic_DNA"/>
</dbReference>
<evidence type="ECO:0000313" key="2">
    <source>
        <dbReference type="EMBL" id="OCQ22682.1"/>
    </source>
</evidence>
<dbReference type="Pfam" id="PF00583">
    <property type="entry name" value="Acetyltransf_1"/>
    <property type="match status" value="1"/>
</dbReference>
<dbReference type="Proteomes" id="UP000093366">
    <property type="component" value="Unassembled WGS sequence"/>
</dbReference>
<evidence type="ECO:0000313" key="3">
    <source>
        <dbReference type="Proteomes" id="UP000093366"/>
    </source>
</evidence>
<organism evidence="2 3">
    <name type="scientific">Pseudoalteromonas luteoviolacea</name>
    <dbReference type="NCBI Taxonomy" id="43657"/>
    <lineage>
        <taxon>Bacteria</taxon>
        <taxon>Pseudomonadati</taxon>
        <taxon>Pseudomonadota</taxon>
        <taxon>Gammaproteobacteria</taxon>
        <taxon>Alteromonadales</taxon>
        <taxon>Pseudoalteromonadaceae</taxon>
        <taxon>Pseudoalteromonas</taxon>
    </lineage>
</organism>
<dbReference type="RefSeq" id="WP_065788692.1">
    <property type="nucleotide sequence ID" value="NZ_MAUJ01000001.1"/>
</dbReference>